<gene>
    <name evidence="1" type="ORF">BPAE_0018g00090</name>
</gene>
<accession>A0A4Z1FWC9</accession>
<comment type="caution">
    <text evidence="1">The sequence shown here is derived from an EMBL/GenBank/DDBJ whole genome shotgun (WGS) entry which is preliminary data.</text>
</comment>
<protein>
    <submittedName>
        <fullName evidence="1">Uncharacterized protein</fullName>
    </submittedName>
</protein>
<name>A0A4Z1FWC9_9HELO</name>
<keyword evidence="2" id="KW-1185">Reference proteome</keyword>
<sequence>MVVILADNIRSANTLVDPEAHDDSQGLDRKYWVYENLLGICIISDNSLVAFLGTLKLDDFSELSLHRNCLDCASAVTGPESREVSGFKEFGSFENLGDR</sequence>
<evidence type="ECO:0000313" key="2">
    <source>
        <dbReference type="Proteomes" id="UP000297910"/>
    </source>
</evidence>
<reference evidence="1 2" key="1">
    <citation type="submission" date="2017-12" db="EMBL/GenBank/DDBJ databases">
        <title>Comparative genomics of Botrytis spp.</title>
        <authorList>
            <person name="Valero-Jimenez C.A."/>
            <person name="Tapia P."/>
            <person name="Veloso J."/>
            <person name="Silva-Moreno E."/>
            <person name="Staats M."/>
            <person name="Valdes J.H."/>
            <person name="Van Kan J.A.L."/>
        </authorList>
    </citation>
    <scope>NUCLEOTIDE SEQUENCE [LARGE SCALE GENOMIC DNA]</scope>
    <source>
        <strain evidence="1 2">Bp0003</strain>
    </source>
</reference>
<evidence type="ECO:0000313" key="1">
    <source>
        <dbReference type="EMBL" id="TGO29124.1"/>
    </source>
</evidence>
<dbReference type="Proteomes" id="UP000297910">
    <property type="component" value="Unassembled WGS sequence"/>
</dbReference>
<dbReference type="AlphaFoldDB" id="A0A4Z1FWC9"/>
<organism evidence="1 2">
    <name type="scientific">Botrytis paeoniae</name>
    <dbReference type="NCBI Taxonomy" id="278948"/>
    <lineage>
        <taxon>Eukaryota</taxon>
        <taxon>Fungi</taxon>
        <taxon>Dikarya</taxon>
        <taxon>Ascomycota</taxon>
        <taxon>Pezizomycotina</taxon>
        <taxon>Leotiomycetes</taxon>
        <taxon>Helotiales</taxon>
        <taxon>Sclerotiniaceae</taxon>
        <taxon>Botrytis</taxon>
    </lineage>
</organism>
<dbReference type="EMBL" id="PQXI01000018">
    <property type="protein sequence ID" value="TGO29124.1"/>
    <property type="molecule type" value="Genomic_DNA"/>
</dbReference>
<proteinExistence type="predicted"/>